<dbReference type="STRING" id="29534.SAMN05444366_4392"/>
<organism evidence="2 3">
    <name type="scientific">Flavobacterium saccharophilum</name>
    <dbReference type="NCBI Taxonomy" id="29534"/>
    <lineage>
        <taxon>Bacteria</taxon>
        <taxon>Pseudomonadati</taxon>
        <taxon>Bacteroidota</taxon>
        <taxon>Flavobacteriia</taxon>
        <taxon>Flavobacteriales</taxon>
        <taxon>Flavobacteriaceae</taxon>
        <taxon>Flavobacterium</taxon>
    </lineage>
</organism>
<keyword evidence="1" id="KW-0732">Signal</keyword>
<dbReference type="PROSITE" id="PS51257">
    <property type="entry name" value="PROKAR_LIPOPROTEIN"/>
    <property type="match status" value="1"/>
</dbReference>
<evidence type="ECO:0000256" key="1">
    <source>
        <dbReference type="SAM" id="SignalP"/>
    </source>
</evidence>
<feature type="chain" id="PRO_5012613242" description="Lipoprotein" evidence="1">
    <location>
        <begin position="23"/>
        <end position="119"/>
    </location>
</feature>
<sequence>MKNYIVFLAILVLCACSSSQIAGDKWVGKTKQSLIKTWGTPIRVFDNSTDGEILVYADQIYHESNGSDSRAAGSSYWNYTYMYVDKSGKVSSFRNEKQNYPPQSLDSDKLSTMNLLTAK</sequence>
<proteinExistence type="predicted"/>
<dbReference type="AlphaFoldDB" id="A0A1M7M7H9"/>
<accession>A0A1M7M7H9</accession>
<dbReference type="OrthoDB" id="1375362at2"/>
<evidence type="ECO:0000313" key="2">
    <source>
        <dbReference type="EMBL" id="SHM86612.1"/>
    </source>
</evidence>
<evidence type="ECO:0000313" key="3">
    <source>
        <dbReference type="Proteomes" id="UP000184121"/>
    </source>
</evidence>
<dbReference type="Proteomes" id="UP000184121">
    <property type="component" value="Unassembled WGS sequence"/>
</dbReference>
<keyword evidence="3" id="KW-1185">Reference proteome</keyword>
<protein>
    <recommendedName>
        <fullName evidence="4">Lipoprotein</fullName>
    </recommendedName>
</protein>
<feature type="signal peptide" evidence="1">
    <location>
        <begin position="1"/>
        <end position="22"/>
    </location>
</feature>
<gene>
    <name evidence="2" type="ORF">SAMN05444366_4392</name>
</gene>
<dbReference type="EMBL" id="FRBY01000007">
    <property type="protein sequence ID" value="SHM86612.1"/>
    <property type="molecule type" value="Genomic_DNA"/>
</dbReference>
<name>A0A1M7M7H9_9FLAO</name>
<evidence type="ECO:0008006" key="4">
    <source>
        <dbReference type="Google" id="ProtNLM"/>
    </source>
</evidence>
<reference evidence="3" key="1">
    <citation type="submission" date="2016-11" db="EMBL/GenBank/DDBJ databases">
        <authorList>
            <person name="Varghese N."/>
            <person name="Submissions S."/>
        </authorList>
    </citation>
    <scope>NUCLEOTIDE SEQUENCE [LARGE SCALE GENOMIC DNA]</scope>
    <source>
        <strain evidence="3">DSM 1811</strain>
    </source>
</reference>